<feature type="domain" description="HTH cro/C1-type" evidence="1">
    <location>
        <begin position="23"/>
        <end position="82"/>
    </location>
</feature>
<evidence type="ECO:0000313" key="2">
    <source>
        <dbReference type="EMBL" id="MFC7337987.1"/>
    </source>
</evidence>
<dbReference type="Proteomes" id="UP001596472">
    <property type="component" value="Unassembled WGS sequence"/>
</dbReference>
<dbReference type="PROSITE" id="PS50943">
    <property type="entry name" value="HTH_CROC1"/>
    <property type="match status" value="1"/>
</dbReference>
<dbReference type="InterPro" id="IPR001387">
    <property type="entry name" value="Cro/C1-type_HTH"/>
</dbReference>
<evidence type="ECO:0000259" key="1">
    <source>
        <dbReference type="PROSITE" id="PS50943"/>
    </source>
</evidence>
<gene>
    <name evidence="2" type="ORF">ACFQY0_12415</name>
</gene>
<dbReference type="CDD" id="cd00093">
    <property type="entry name" value="HTH_XRE"/>
    <property type="match status" value="1"/>
</dbReference>
<dbReference type="RefSeq" id="WP_379712819.1">
    <property type="nucleotide sequence ID" value="NZ_JBHTBS010000006.1"/>
</dbReference>
<dbReference type="EMBL" id="JBHTBS010000006">
    <property type="protein sequence ID" value="MFC7337987.1"/>
    <property type="molecule type" value="Genomic_DNA"/>
</dbReference>
<sequence length="111" mass="12355">MPTTPVRTGTLAKAALSHFAALLRIQRKERNLTLDELADRLGISTPTVRKILDGSPNVAIGSYFEAARILGVPLFDSDQDRFAINAARTEKLDSLLPKRVRTRHPEIDDDF</sequence>
<accession>A0ABW2L6N5</accession>
<organism evidence="2 3">
    <name type="scientific">Haloferula chungangensis</name>
    <dbReference type="NCBI Taxonomy" id="1048331"/>
    <lineage>
        <taxon>Bacteria</taxon>
        <taxon>Pseudomonadati</taxon>
        <taxon>Verrucomicrobiota</taxon>
        <taxon>Verrucomicrobiia</taxon>
        <taxon>Verrucomicrobiales</taxon>
        <taxon>Verrucomicrobiaceae</taxon>
        <taxon>Haloferula</taxon>
    </lineage>
</organism>
<comment type="caution">
    <text evidence="2">The sequence shown here is derived from an EMBL/GenBank/DDBJ whole genome shotgun (WGS) entry which is preliminary data.</text>
</comment>
<proteinExistence type="predicted"/>
<dbReference type="InterPro" id="IPR010982">
    <property type="entry name" value="Lambda_DNA-bd_dom_sf"/>
</dbReference>
<evidence type="ECO:0000313" key="3">
    <source>
        <dbReference type="Proteomes" id="UP001596472"/>
    </source>
</evidence>
<protein>
    <submittedName>
        <fullName evidence="2">Helix-turn-helix domain-containing protein</fullName>
    </submittedName>
</protein>
<dbReference type="Gene3D" id="1.10.260.40">
    <property type="entry name" value="lambda repressor-like DNA-binding domains"/>
    <property type="match status" value="1"/>
</dbReference>
<name>A0ABW2L6N5_9BACT</name>
<dbReference type="SUPFAM" id="SSF47413">
    <property type="entry name" value="lambda repressor-like DNA-binding domains"/>
    <property type="match status" value="1"/>
</dbReference>
<dbReference type="Pfam" id="PF01381">
    <property type="entry name" value="HTH_3"/>
    <property type="match status" value="1"/>
</dbReference>
<keyword evidence="3" id="KW-1185">Reference proteome</keyword>
<reference evidence="3" key="1">
    <citation type="journal article" date="2019" name="Int. J. Syst. Evol. Microbiol.">
        <title>The Global Catalogue of Microorganisms (GCM) 10K type strain sequencing project: providing services to taxonomists for standard genome sequencing and annotation.</title>
        <authorList>
            <consortium name="The Broad Institute Genomics Platform"/>
            <consortium name="The Broad Institute Genome Sequencing Center for Infectious Disease"/>
            <person name="Wu L."/>
            <person name="Ma J."/>
        </authorList>
    </citation>
    <scope>NUCLEOTIDE SEQUENCE [LARGE SCALE GENOMIC DNA]</scope>
    <source>
        <strain evidence="3">CGMCC 4.1467</strain>
    </source>
</reference>
<dbReference type="SMART" id="SM00530">
    <property type="entry name" value="HTH_XRE"/>
    <property type="match status" value="1"/>
</dbReference>